<dbReference type="NCBIfam" id="TIGR00622">
    <property type="entry name" value="ssl1"/>
    <property type="match status" value="1"/>
</dbReference>
<feature type="domain" description="Ssl1-like" evidence="1">
    <location>
        <begin position="103"/>
        <end position="144"/>
    </location>
</feature>
<comment type="caution">
    <text evidence="2">The sequence shown here is derived from an EMBL/GenBank/DDBJ whole genome shotgun (WGS) entry which is preliminary data.</text>
</comment>
<dbReference type="InterPro" id="IPR036465">
    <property type="entry name" value="vWFA_dom_sf"/>
</dbReference>
<evidence type="ECO:0000313" key="2">
    <source>
        <dbReference type="EMBL" id="PWA16016.1"/>
    </source>
</evidence>
<dbReference type="Gene3D" id="3.40.50.410">
    <property type="entry name" value="von Willebrand factor, type A domain"/>
    <property type="match status" value="1"/>
</dbReference>
<dbReference type="InterPro" id="IPR012170">
    <property type="entry name" value="TFIIH_SSL1/p44"/>
</dbReference>
<dbReference type="Proteomes" id="UP000250572">
    <property type="component" value="Unassembled WGS sequence"/>
</dbReference>
<evidence type="ECO:0000259" key="1">
    <source>
        <dbReference type="Pfam" id="PF04056"/>
    </source>
</evidence>
<gene>
    <name evidence="2" type="ORF">CCH79_00019370</name>
</gene>
<dbReference type="GO" id="GO:0005675">
    <property type="term" value="C:transcription factor TFIIH holo complex"/>
    <property type="evidence" value="ECO:0007669"/>
    <property type="project" value="TreeGrafter"/>
</dbReference>
<dbReference type="PANTHER" id="PTHR12695:SF2">
    <property type="entry name" value="GENERAL TRANSCRIPTION FACTOR IIH SUBUNIT 2-RELATED"/>
    <property type="match status" value="1"/>
</dbReference>
<protein>
    <recommendedName>
        <fullName evidence="1">Ssl1-like domain-containing protein</fullName>
    </recommendedName>
</protein>
<evidence type="ECO:0000313" key="3">
    <source>
        <dbReference type="Proteomes" id="UP000250572"/>
    </source>
</evidence>
<proteinExistence type="predicted"/>
<accession>A0A315UZ92</accession>
<dbReference type="GO" id="GO:0006357">
    <property type="term" value="P:regulation of transcription by RNA polymerase II"/>
    <property type="evidence" value="ECO:0007669"/>
    <property type="project" value="TreeGrafter"/>
</dbReference>
<sequence>TRWMKSQREPSAGKEVMKGHGWDMCLYLMQLHGIVLNFYREVLKEDESGSLKATVEEILYQSKRKSCLCFFCLDFTSLLCLPHRVTQSHAQVRLGMMRHLYVVIDCSRSMEDQDLKPNRLTSTLKLMEGFIDEYFDQNPISQMLHCCIFSPVCCQGQWVNIMGNTADWTDVQNRVTDTLHKEGMPQNIIAEEYSCSLATVSSFVCAFFALLILTGTHVCLGFPQHSVASLSDQDVKPSFSMSHLDYSGGPALTLGGYFCPQCQAKYTELPVECKVCGLTLVSAPHLARSFHHLFPLQAFIEHPADNYHLNRSSPVLCVAVCSVGSVISSSMNHCTAVPAAFTIGLLHEAQSQFGALGKTLYKGEWGGLGVLY</sequence>
<name>A0A315UZ92_GAMAF</name>
<dbReference type="AlphaFoldDB" id="A0A315UZ92"/>
<keyword evidence="3" id="KW-1185">Reference proteome</keyword>
<dbReference type="GO" id="GO:0000439">
    <property type="term" value="C:transcription factor TFIIH core complex"/>
    <property type="evidence" value="ECO:0007669"/>
    <property type="project" value="InterPro"/>
</dbReference>
<dbReference type="PANTHER" id="PTHR12695">
    <property type="entry name" value="GENERAL TRANSCRIPTION FACTOR IIH SUBUNIT 2"/>
    <property type="match status" value="1"/>
</dbReference>
<dbReference type="STRING" id="33528.ENSGAFP00000009094"/>
<dbReference type="EMBL" id="NHOQ01002533">
    <property type="protein sequence ID" value="PWA16016.1"/>
    <property type="molecule type" value="Genomic_DNA"/>
</dbReference>
<organism evidence="2 3">
    <name type="scientific">Gambusia affinis</name>
    <name type="common">Western mosquitofish</name>
    <name type="synonym">Heterandria affinis</name>
    <dbReference type="NCBI Taxonomy" id="33528"/>
    <lineage>
        <taxon>Eukaryota</taxon>
        <taxon>Metazoa</taxon>
        <taxon>Chordata</taxon>
        <taxon>Craniata</taxon>
        <taxon>Vertebrata</taxon>
        <taxon>Euteleostomi</taxon>
        <taxon>Actinopterygii</taxon>
        <taxon>Neopterygii</taxon>
        <taxon>Teleostei</taxon>
        <taxon>Neoteleostei</taxon>
        <taxon>Acanthomorphata</taxon>
        <taxon>Ovalentaria</taxon>
        <taxon>Atherinomorphae</taxon>
        <taxon>Cyprinodontiformes</taxon>
        <taxon>Poeciliidae</taxon>
        <taxon>Poeciliinae</taxon>
        <taxon>Gambusia</taxon>
    </lineage>
</organism>
<dbReference type="InterPro" id="IPR007198">
    <property type="entry name" value="Ssl1-like"/>
</dbReference>
<reference evidence="2 3" key="1">
    <citation type="journal article" date="2018" name="G3 (Bethesda)">
        <title>A High-Quality Reference Genome for the Invasive Mosquitofish Gambusia affinis Using a Chicago Library.</title>
        <authorList>
            <person name="Hoffberg S.L."/>
            <person name="Troendle N.J."/>
            <person name="Glenn T.C."/>
            <person name="Mahmud O."/>
            <person name="Louha S."/>
            <person name="Chalopin D."/>
            <person name="Bennetzen J.L."/>
            <person name="Mauricio R."/>
        </authorList>
    </citation>
    <scope>NUCLEOTIDE SEQUENCE [LARGE SCALE GENOMIC DNA]</scope>
    <source>
        <strain evidence="2">NE01/NJP1002.9</strain>
        <tissue evidence="2">Muscle</tissue>
    </source>
</reference>
<dbReference type="Pfam" id="PF04056">
    <property type="entry name" value="Ssl1"/>
    <property type="match status" value="1"/>
</dbReference>
<dbReference type="GO" id="GO:0006351">
    <property type="term" value="P:DNA-templated transcription"/>
    <property type="evidence" value="ECO:0007669"/>
    <property type="project" value="InterPro"/>
</dbReference>
<feature type="non-terminal residue" evidence="2">
    <location>
        <position position="1"/>
    </location>
</feature>
<dbReference type="GO" id="GO:0006289">
    <property type="term" value="P:nucleotide-excision repair"/>
    <property type="evidence" value="ECO:0007669"/>
    <property type="project" value="InterPro"/>
</dbReference>